<evidence type="ECO:0000256" key="1">
    <source>
        <dbReference type="SAM" id="MobiDB-lite"/>
    </source>
</evidence>
<proteinExistence type="predicted"/>
<organism evidence="2 3">
    <name type="scientific">Engystomops pustulosus</name>
    <name type="common">Tungara frog</name>
    <name type="synonym">Physalaemus pustulosus</name>
    <dbReference type="NCBI Taxonomy" id="76066"/>
    <lineage>
        <taxon>Eukaryota</taxon>
        <taxon>Metazoa</taxon>
        <taxon>Chordata</taxon>
        <taxon>Craniata</taxon>
        <taxon>Vertebrata</taxon>
        <taxon>Euteleostomi</taxon>
        <taxon>Amphibia</taxon>
        <taxon>Batrachia</taxon>
        <taxon>Anura</taxon>
        <taxon>Neobatrachia</taxon>
        <taxon>Hyloidea</taxon>
        <taxon>Leptodactylidae</taxon>
        <taxon>Leiuperinae</taxon>
        <taxon>Engystomops</taxon>
    </lineage>
</organism>
<comment type="caution">
    <text evidence="2">The sequence shown here is derived from an EMBL/GenBank/DDBJ whole genome shotgun (WGS) entry which is preliminary data.</text>
</comment>
<dbReference type="PANTHER" id="PTHR33066:SF2">
    <property type="entry name" value="FILAGGRIN-2-LIKE"/>
    <property type="match status" value="1"/>
</dbReference>
<accession>A0AAV7CWN2</accession>
<feature type="compositionally biased region" description="Basic and acidic residues" evidence="1">
    <location>
        <begin position="81"/>
        <end position="91"/>
    </location>
</feature>
<gene>
    <name evidence="2" type="ORF">GDO81_006439</name>
</gene>
<reference evidence="2" key="1">
    <citation type="thesis" date="2020" institute="ProQuest LLC" country="789 East Eisenhower Parkway, Ann Arbor, MI, USA">
        <title>Comparative Genomics and Chromosome Evolution.</title>
        <authorList>
            <person name="Mudd A.B."/>
        </authorList>
    </citation>
    <scope>NUCLEOTIDE SEQUENCE</scope>
    <source>
        <strain evidence="2">237g6f4</strain>
        <tissue evidence="2">Blood</tissue>
    </source>
</reference>
<keyword evidence="3" id="KW-1185">Reference proteome</keyword>
<sequence length="107" mass="12163">MDPEKQMLRAKGLSDKAISTLQIFEFLQAGLSKGLKTSTLKVQVSALSVFFDVSLAEHRWVKRFLKASARLRPNIPMKSPPWDRHWREMQGEGHLPTPLPVPAEVKE</sequence>
<protein>
    <submittedName>
        <fullName evidence="2">Uncharacterized protein</fullName>
    </submittedName>
</protein>
<feature type="region of interest" description="Disordered" evidence="1">
    <location>
        <begin position="76"/>
        <end position="107"/>
    </location>
</feature>
<evidence type="ECO:0000313" key="3">
    <source>
        <dbReference type="Proteomes" id="UP000824782"/>
    </source>
</evidence>
<dbReference type="AlphaFoldDB" id="A0AAV7CWN2"/>
<dbReference type="Proteomes" id="UP000824782">
    <property type="component" value="Unassembled WGS sequence"/>
</dbReference>
<evidence type="ECO:0000313" key="2">
    <source>
        <dbReference type="EMBL" id="KAG8589555.1"/>
    </source>
</evidence>
<dbReference type="EMBL" id="WNYA01000002">
    <property type="protein sequence ID" value="KAG8589555.1"/>
    <property type="molecule type" value="Genomic_DNA"/>
</dbReference>
<dbReference type="PANTHER" id="PTHR33066">
    <property type="entry name" value="INTEGRASE_SAM-LIKE_N DOMAIN-CONTAINING PROTEIN"/>
    <property type="match status" value="1"/>
</dbReference>
<name>A0AAV7CWN2_ENGPU</name>